<evidence type="ECO:0000256" key="5">
    <source>
        <dbReference type="ARBA" id="ARBA00023136"/>
    </source>
</evidence>
<feature type="chain" id="PRO_5046337470" evidence="7">
    <location>
        <begin position="17"/>
        <end position="227"/>
    </location>
</feature>
<dbReference type="Proteomes" id="UP001497600">
    <property type="component" value="Chromosome A"/>
</dbReference>
<name>A0ABP0E8H8_9ASCO</name>
<evidence type="ECO:0000256" key="1">
    <source>
        <dbReference type="ARBA" id="ARBA00004141"/>
    </source>
</evidence>
<keyword evidence="7" id="KW-0732">Signal</keyword>
<evidence type="ECO:0000256" key="4">
    <source>
        <dbReference type="ARBA" id="ARBA00022989"/>
    </source>
</evidence>
<evidence type="ECO:0000256" key="6">
    <source>
        <dbReference type="SAM" id="Phobius"/>
    </source>
</evidence>
<keyword evidence="9" id="KW-1185">Reference proteome</keyword>
<feature type="transmembrane region" description="Helical" evidence="6">
    <location>
        <begin position="123"/>
        <end position="145"/>
    </location>
</feature>
<dbReference type="PANTHER" id="PTHR45649:SF6">
    <property type="entry name" value="GABA-SPECIFIC PERMEASE"/>
    <property type="match status" value="1"/>
</dbReference>
<reference evidence="8 9" key="1">
    <citation type="submission" date="2024-01" db="EMBL/GenBank/DDBJ databases">
        <authorList>
            <consortium name="Genoscope - CEA"/>
            <person name="William W."/>
        </authorList>
    </citation>
    <scope>NUCLEOTIDE SEQUENCE [LARGE SCALE GENOMIC DNA]</scope>
    <source>
        <strain evidence="8 9">29B2s-10</strain>
    </source>
</reference>
<dbReference type="PANTHER" id="PTHR45649">
    <property type="entry name" value="AMINO-ACID PERMEASE BAT1"/>
    <property type="match status" value="1"/>
</dbReference>
<keyword evidence="2" id="KW-0813">Transport</keyword>
<evidence type="ECO:0000256" key="3">
    <source>
        <dbReference type="ARBA" id="ARBA00022692"/>
    </source>
</evidence>
<keyword evidence="4 6" id="KW-1133">Transmembrane helix</keyword>
<dbReference type="Gene3D" id="1.20.1740.10">
    <property type="entry name" value="Amino acid/polyamine transporter I"/>
    <property type="match status" value="1"/>
</dbReference>
<keyword evidence="3 6" id="KW-0812">Transmembrane</keyword>
<evidence type="ECO:0000256" key="2">
    <source>
        <dbReference type="ARBA" id="ARBA00022448"/>
    </source>
</evidence>
<dbReference type="Pfam" id="PF13520">
    <property type="entry name" value="AA_permease_2"/>
    <property type="match status" value="1"/>
</dbReference>
<feature type="transmembrane region" description="Helical" evidence="6">
    <location>
        <begin position="38"/>
        <end position="59"/>
    </location>
</feature>
<feature type="transmembrane region" description="Helical" evidence="6">
    <location>
        <begin position="178"/>
        <end position="199"/>
    </location>
</feature>
<proteinExistence type="predicted"/>
<feature type="signal peptide" evidence="7">
    <location>
        <begin position="1"/>
        <end position="16"/>
    </location>
</feature>
<evidence type="ECO:0000313" key="9">
    <source>
        <dbReference type="Proteomes" id="UP001497600"/>
    </source>
</evidence>
<dbReference type="InterPro" id="IPR002293">
    <property type="entry name" value="AA/rel_permease1"/>
</dbReference>
<dbReference type="EMBL" id="OZ004253">
    <property type="protein sequence ID" value="CAK7892058.1"/>
    <property type="molecule type" value="Genomic_DNA"/>
</dbReference>
<evidence type="ECO:0000256" key="7">
    <source>
        <dbReference type="SAM" id="SignalP"/>
    </source>
</evidence>
<keyword evidence="5 6" id="KW-0472">Membrane</keyword>
<gene>
    <name evidence="8" type="ORF">CAAN4_A01266</name>
</gene>
<evidence type="ECO:0000313" key="8">
    <source>
        <dbReference type="EMBL" id="CAK7892058.1"/>
    </source>
</evidence>
<organism evidence="8 9">
    <name type="scientific">[Candida] anglica</name>
    <dbReference type="NCBI Taxonomy" id="148631"/>
    <lineage>
        <taxon>Eukaryota</taxon>
        <taxon>Fungi</taxon>
        <taxon>Dikarya</taxon>
        <taxon>Ascomycota</taxon>
        <taxon>Saccharomycotina</taxon>
        <taxon>Pichiomycetes</taxon>
        <taxon>Debaryomycetaceae</taxon>
        <taxon>Kurtzmaniella</taxon>
    </lineage>
</organism>
<comment type="subcellular location">
    <subcellularLocation>
        <location evidence="1">Membrane</location>
        <topology evidence="1">Multi-pass membrane protein</topology>
    </subcellularLocation>
</comment>
<accession>A0ABP0E8H8</accession>
<protein>
    <submittedName>
        <fullName evidence="8">Uncharacterized protein</fullName>
    </submittedName>
</protein>
<sequence length="227" mass="25706">MLALFLIAVPIGAAKGIGFNSGHYIFGELLNTRTWSPGWSFMLSWMSAIWTIGGFDSCVHMSGEARNATRGVPIGNYHVSGPRLGYSYRFLCCYQGWGCRSRHNYRIMQAMTQIIYDALGKKWAVAFMSFIAFVQYLMGATIMTASSRQIWAFARDDGLPFHNFVKVVNPTLKVPLRAILFGGTLGLLCGLLILIGPLSRMHDFHYSLRQMAWLWVCSPFWYCYHTD</sequence>